<evidence type="ECO:0000256" key="5">
    <source>
        <dbReference type="ARBA" id="ARBA00022741"/>
    </source>
</evidence>
<dbReference type="SUPFAM" id="SSF52540">
    <property type="entry name" value="P-loop containing nucleoside triphosphate hydrolases"/>
    <property type="match status" value="1"/>
</dbReference>
<evidence type="ECO:0000256" key="12">
    <source>
        <dbReference type="SAM" id="Coils"/>
    </source>
</evidence>
<keyword evidence="9" id="KW-0233">DNA recombination</keyword>
<evidence type="ECO:0000256" key="11">
    <source>
        <dbReference type="ARBA" id="ARBA00023242"/>
    </source>
</evidence>
<sequence length="1140" mass="131780">MAAMTDGCLQFVAASSRMIKMPKRARITKVLDESDDEEEGAMVQRKRSKASQETTLTIPMDDNDDNESSDGNVSVTSQNPDFVYGPTMADKCQIGNIQRVILKNFMCHHKLDIKFGPHVNFIIGRNGSGKSAVVTAIILGLGGKASTTSRGSTVKGFIKSGKQSAEIIIHLSNEGPDAYKPENYGNRIVIERKFSKDGASSYRIKSSSGQVVSTKREELRNILDYFNILVDNPVVILNQEVSRNFLHSKNPTDKYRLGQIQADYAEVKLQKNSAKEILSKKEESFPALESEVKEWEKKYKAFSALENQKEKIKNLKSEMAWSLVIEKEASLQPHLNAKKAEEARMPKFERMVVESTAKLKRAKAKMDEMSKESETLETDEKVLLPELKSGKQQLLNCKNKLRAKQAELKKLETNIKNGKQDREKIKERINEIKNSSLQLDYEAEKQRREKKIHTLKEKVEAIKQQKHAKEVEKDLYHEAVTKYKNDVYRVDMEMRNLKTAIEDNQRELNNLRSAVKNKLRKYGPRIPDVIARIHMDYKRGRFHRKPIGPVGEWIKLKDSEWALAVESCLKSLIHAFCVNDHDDSLQLEKIFKEVCPEIKPPLFIISQFQSELHDVSNHKPRNCPHPTVLDILEVKDSVVGNCLIDQRGIEHVILIKTAQEARNVMRNLQTRGVREAFTMEGDQIYPEPNYRYYSSNKERAQYLSTNVEDVISNCEQGLMEKINESKTLMERKNHLTSRVTTNMHEERTMENEIRRFGDMLRKFNLEIEELEMIEDPEPVDVLVLEEECIKISKYLETLKEKYNILNQDKEEIESESRQAEEGFRHKEIKLRELSAKLENFREDHANAQTEYDEAKSHHIHYENKKKEQEKKITNINKQIDKLQAEIKADEEKACLICPTRINTRRTTENIQSEITEINKRVEATEKRQGDRDLTTRRFHETKEALWKIKKEVGSLKKFLNHLDDVMEIRDKAYKSCRLVIALRMKQVFVVFLHSRQYVGQLSFDHENGTLDISVNPKRSEGGKSGKNVKSLSGGERSFATVCFILALWGGTESPFRCLDEFDVFMDMVNRRICMDMMLQVAKEQRARQFIFLTPQNMSYVVCPTAKIFRMPDPVRLKGGQRTLEQLQITDDDDEEDRTTS</sequence>
<comment type="caution">
    <text evidence="15">The sequence shown here is derived from an EMBL/GenBank/DDBJ whole genome shotgun (WGS) entry which is preliminary data.</text>
</comment>
<gene>
    <name evidence="15" type="ORF">SPHA_29891</name>
</gene>
<dbReference type="EMBL" id="CAHIKZ030001201">
    <property type="protein sequence ID" value="CAE1255950.1"/>
    <property type="molecule type" value="Genomic_DNA"/>
</dbReference>
<evidence type="ECO:0000259" key="14">
    <source>
        <dbReference type="Pfam" id="PF13476"/>
    </source>
</evidence>
<comment type="subcellular location">
    <subcellularLocation>
        <location evidence="2">Chromosome</location>
    </subcellularLocation>
    <subcellularLocation>
        <location evidence="1">Nucleus</location>
    </subcellularLocation>
</comment>
<accession>A0A812C7G2</accession>
<keyword evidence="10" id="KW-0234">DNA repair</keyword>
<evidence type="ECO:0000256" key="13">
    <source>
        <dbReference type="SAM" id="MobiDB-lite"/>
    </source>
</evidence>
<dbReference type="Gene3D" id="3.40.50.300">
    <property type="entry name" value="P-loop containing nucleotide triphosphate hydrolases"/>
    <property type="match status" value="2"/>
</dbReference>
<dbReference type="InterPro" id="IPR027417">
    <property type="entry name" value="P-loop_NTPase"/>
</dbReference>
<proteinExistence type="inferred from homology"/>
<dbReference type="GO" id="GO:0030915">
    <property type="term" value="C:Smc5-Smc6 complex"/>
    <property type="evidence" value="ECO:0007669"/>
    <property type="project" value="TreeGrafter"/>
</dbReference>
<dbReference type="GO" id="GO:0003697">
    <property type="term" value="F:single-stranded DNA binding"/>
    <property type="evidence" value="ECO:0007669"/>
    <property type="project" value="TreeGrafter"/>
</dbReference>
<dbReference type="GO" id="GO:0005524">
    <property type="term" value="F:ATP binding"/>
    <property type="evidence" value="ECO:0007669"/>
    <property type="project" value="UniProtKB-KW"/>
</dbReference>
<evidence type="ECO:0000256" key="10">
    <source>
        <dbReference type="ARBA" id="ARBA00023204"/>
    </source>
</evidence>
<feature type="coiled-coil region" evidence="12">
    <location>
        <begin position="352"/>
        <end position="521"/>
    </location>
</feature>
<evidence type="ECO:0000256" key="6">
    <source>
        <dbReference type="ARBA" id="ARBA00022763"/>
    </source>
</evidence>
<dbReference type="GO" id="GO:0003684">
    <property type="term" value="F:damaged DNA binding"/>
    <property type="evidence" value="ECO:0007669"/>
    <property type="project" value="TreeGrafter"/>
</dbReference>
<evidence type="ECO:0000256" key="1">
    <source>
        <dbReference type="ARBA" id="ARBA00004123"/>
    </source>
</evidence>
<dbReference type="PANTHER" id="PTHR19306">
    <property type="entry name" value="STRUCTURAL MAINTENANCE OF CHROMOSOMES 5,6 SMC5, SMC6"/>
    <property type="match status" value="1"/>
</dbReference>
<protein>
    <submittedName>
        <fullName evidence="15">SMC6</fullName>
    </submittedName>
</protein>
<organism evidence="15 16">
    <name type="scientific">Acanthosepion pharaonis</name>
    <name type="common">Pharaoh cuttlefish</name>
    <name type="synonym">Sepia pharaonis</name>
    <dbReference type="NCBI Taxonomy" id="158019"/>
    <lineage>
        <taxon>Eukaryota</taxon>
        <taxon>Metazoa</taxon>
        <taxon>Spiralia</taxon>
        <taxon>Lophotrochozoa</taxon>
        <taxon>Mollusca</taxon>
        <taxon>Cephalopoda</taxon>
        <taxon>Coleoidea</taxon>
        <taxon>Decapodiformes</taxon>
        <taxon>Sepiida</taxon>
        <taxon>Sepiina</taxon>
        <taxon>Sepiidae</taxon>
        <taxon>Acanthosepion</taxon>
    </lineage>
</organism>
<feature type="region of interest" description="Disordered" evidence="13">
    <location>
        <begin position="32"/>
        <end position="78"/>
    </location>
</feature>
<dbReference type="GO" id="GO:0051276">
    <property type="term" value="P:chromosome organization"/>
    <property type="evidence" value="ECO:0007669"/>
    <property type="project" value="InterPro"/>
</dbReference>
<keyword evidence="5" id="KW-0547">Nucleotide-binding</keyword>
<dbReference type="OrthoDB" id="10072614at2759"/>
<dbReference type="PANTHER" id="PTHR19306:SF6">
    <property type="entry name" value="STRUCTURAL MAINTENANCE OF CHROMOSOMES PROTEIN 6"/>
    <property type="match status" value="1"/>
</dbReference>
<name>A0A812C7G2_ACAPH</name>
<evidence type="ECO:0000256" key="9">
    <source>
        <dbReference type="ARBA" id="ARBA00023172"/>
    </source>
</evidence>
<keyword evidence="4" id="KW-0158">Chromosome</keyword>
<dbReference type="Pfam" id="PF13476">
    <property type="entry name" value="AAA_23"/>
    <property type="match status" value="1"/>
</dbReference>
<evidence type="ECO:0000313" key="15">
    <source>
        <dbReference type="EMBL" id="CAE1255950.1"/>
    </source>
</evidence>
<evidence type="ECO:0000256" key="2">
    <source>
        <dbReference type="ARBA" id="ARBA00004286"/>
    </source>
</evidence>
<evidence type="ECO:0000313" key="16">
    <source>
        <dbReference type="Proteomes" id="UP000597762"/>
    </source>
</evidence>
<feature type="domain" description="Rad50/SbcC-type AAA" evidence="14">
    <location>
        <begin position="99"/>
        <end position="317"/>
    </location>
</feature>
<keyword evidence="6" id="KW-0227">DNA damage</keyword>
<evidence type="ECO:0000256" key="3">
    <source>
        <dbReference type="ARBA" id="ARBA00006793"/>
    </source>
</evidence>
<keyword evidence="7" id="KW-0067">ATP-binding</keyword>
<dbReference type="InterPro" id="IPR038729">
    <property type="entry name" value="Rad50/SbcC_AAA"/>
</dbReference>
<reference evidence="15" key="1">
    <citation type="submission" date="2021-01" db="EMBL/GenBank/DDBJ databases">
        <authorList>
            <person name="Li R."/>
            <person name="Bekaert M."/>
        </authorList>
    </citation>
    <scope>NUCLEOTIDE SEQUENCE</scope>
    <source>
        <strain evidence="15">Farmed</strain>
    </source>
</reference>
<evidence type="ECO:0000256" key="8">
    <source>
        <dbReference type="ARBA" id="ARBA00023054"/>
    </source>
</evidence>
<dbReference type="GO" id="GO:0005634">
    <property type="term" value="C:nucleus"/>
    <property type="evidence" value="ECO:0007669"/>
    <property type="project" value="UniProtKB-SubCell"/>
</dbReference>
<keyword evidence="16" id="KW-1185">Reference proteome</keyword>
<evidence type="ECO:0000256" key="4">
    <source>
        <dbReference type="ARBA" id="ARBA00022454"/>
    </source>
</evidence>
<dbReference type="AlphaFoldDB" id="A0A812C7G2"/>
<dbReference type="Proteomes" id="UP000597762">
    <property type="component" value="Unassembled WGS sequence"/>
</dbReference>
<comment type="similarity">
    <text evidence="3">Belongs to the SMC family. SMC6 subfamily.</text>
</comment>
<dbReference type="GO" id="GO:0016887">
    <property type="term" value="F:ATP hydrolysis activity"/>
    <property type="evidence" value="ECO:0007669"/>
    <property type="project" value="InterPro"/>
</dbReference>
<feature type="coiled-coil region" evidence="12">
    <location>
        <begin position="795"/>
        <end position="927"/>
    </location>
</feature>
<dbReference type="GO" id="GO:0035861">
    <property type="term" value="C:site of double-strand break"/>
    <property type="evidence" value="ECO:0007669"/>
    <property type="project" value="TreeGrafter"/>
</dbReference>
<evidence type="ECO:0000256" key="7">
    <source>
        <dbReference type="ARBA" id="ARBA00022840"/>
    </source>
</evidence>
<dbReference type="SUPFAM" id="SSF75553">
    <property type="entry name" value="Smc hinge domain"/>
    <property type="match status" value="1"/>
</dbReference>
<dbReference type="InterPro" id="IPR036277">
    <property type="entry name" value="SMC_hinge_sf"/>
</dbReference>
<keyword evidence="11" id="KW-0539">Nucleus</keyword>
<keyword evidence="8 12" id="KW-0175">Coiled coil</keyword>
<dbReference type="GO" id="GO:0000724">
    <property type="term" value="P:double-strand break repair via homologous recombination"/>
    <property type="evidence" value="ECO:0007669"/>
    <property type="project" value="TreeGrafter"/>
</dbReference>